<evidence type="ECO:0000313" key="2">
    <source>
        <dbReference type="Proteomes" id="UP000799754"/>
    </source>
</evidence>
<name>A0ACB6RUS8_9PLEO</name>
<evidence type="ECO:0000313" key="1">
    <source>
        <dbReference type="EMBL" id="KAF2625676.1"/>
    </source>
</evidence>
<comment type="caution">
    <text evidence="1">The sequence shown here is derived from an EMBL/GenBank/DDBJ whole genome shotgun (WGS) entry which is preliminary data.</text>
</comment>
<keyword evidence="2" id="KW-1185">Reference proteome</keyword>
<reference evidence="1" key="1">
    <citation type="journal article" date="2020" name="Stud. Mycol.">
        <title>101 Dothideomycetes genomes: a test case for predicting lifestyles and emergence of pathogens.</title>
        <authorList>
            <person name="Haridas S."/>
            <person name="Albert R."/>
            <person name="Binder M."/>
            <person name="Bloem J."/>
            <person name="Labutti K."/>
            <person name="Salamov A."/>
            <person name="Andreopoulos B."/>
            <person name="Baker S."/>
            <person name="Barry K."/>
            <person name="Bills G."/>
            <person name="Bluhm B."/>
            <person name="Cannon C."/>
            <person name="Castanera R."/>
            <person name="Culley D."/>
            <person name="Daum C."/>
            <person name="Ezra D."/>
            <person name="Gonzalez J."/>
            <person name="Henrissat B."/>
            <person name="Kuo A."/>
            <person name="Liang C."/>
            <person name="Lipzen A."/>
            <person name="Lutzoni F."/>
            <person name="Magnuson J."/>
            <person name="Mondo S."/>
            <person name="Nolan M."/>
            <person name="Ohm R."/>
            <person name="Pangilinan J."/>
            <person name="Park H.-J."/>
            <person name="Ramirez L."/>
            <person name="Alfaro M."/>
            <person name="Sun H."/>
            <person name="Tritt A."/>
            <person name="Yoshinaga Y."/>
            <person name="Zwiers L.-H."/>
            <person name="Turgeon B."/>
            <person name="Goodwin S."/>
            <person name="Spatafora J."/>
            <person name="Crous P."/>
            <person name="Grigoriev I."/>
        </authorList>
    </citation>
    <scope>NUCLEOTIDE SEQUENCE</scope>
    <source>
        <strain evidence="1">CBS 525.71</strain>
    </source>
</reference>
<gene>
    <name evidence="1" type="ORF">BU25DRAFT_412330</name>
</gene>
<accession>A0ACB6RUS8</accession>
<proteinExistence type="predicted"/>
<dbReference type="Proteomes" id="UP000799754">
    <property type="component" value="Unassembled WGS sequence"/>
</dbReference>
<sequence length="73" mass="7838">MLAVWRVWRREVVLVSGAAGFSAGSTAGRPQLRGLTETGEPRTPRSEVRSRMGSFSQTACPYNVSALSTPLAD</sequence>
<protein>
    <submittedName>
        <fullName evidence="1">Uncharacterized protein</fullName>
    </submittedName>
</protein>
<dbReference type="EMBL" id="MU006724">
    <property type="protein sequence ID" value="KAF2625676.1"/>
    <property type="molecule type" value="Genomic_DNA"/>
</dbReference>
<organism evidence="1 2">
    <name type="scientific">Macroventuria anomochaeta</name>
    <dbReference type="NCBI Taxonomy" id="301207"/>
    <lineage>
        <taxon>Eukaryota</taxon>
        <taxon>Fungi</taxon>
        <taxon>Dikarya</taxon>
        <taxon>Ascomycota</taxon>
        <taxon>Pezizomycotina</taxon>
        <taxon>Dothideomycetes</taxon>
        <taxon>Pleosporomycetidae</taxon>
        <taxon>Pleosporales</taxon>
        <taxon>Pleosporineae</taxon>
        <taxon>Didymellaceae</taxon>
        <taxon>Macroventuria</taxon>
    </lineage>
</organism>